<dbReference type="Proteomes" id="UP001597283">
    <property type="component" value="Unassembled WGS sequence"/>
</dbReference>
<dbReference type="InterPro" id="IPR041238">
    <property type="entry name" value="Rap1a"/>
</dbReference>
<keyword evidence="3" id="KW-1185">Reference proteome</keyword>
<protein>
    <submittedName>
        <fullName evidence="2">Rap1a/Tai family immunity protein</fullName>
    </submittedName>
</protein>
<evidence type="ECO:0000259" key="1">
    <source>
        <dbReference type="Pfam" id="PF18602"/>
    </source>
</evidence>
<gene>
    <name evidence="2" type="ORF">ACFSC3_16740</name>
</gene>
<proteinExistence type="predicted"/>
<dbReference type="EMBL" id="JBHUFC010000015">
    <property type="protein sequence ID" value="MFD1789206.1"/>
    <property type="molecule type" value="Genomic_DNA"/>
</dbReference>
<sequence>MSIPVAAQVGETGNQFYARCQAEAGKADGQCDTYIQGVADTLAAFGKGGNANGICGRGYNRGQLSRIYLTWARRNRTTGSLPRLAGVTFALREAFPCRVN</sequence>
<dbReference type="RefSeq" id="WP_380941514.1">
    <property type="nucleotide sequence ID" value="NZ_JBHUFC010000015.1"/>
</dbReference>
<reference evidence="3" key="1">
    <citation type="journal article" date="2019" name="Int. J. Syst. Evol. Microbiol.">
        <title>The Global Catalogue of Microorganisms (GCM) 10K type strain sequencing project: providing services to taxonomists for standard genome sequencing and annotation.</title>
        <authorList>
            <consortium name="The Broad Institute Genomics Platform"/>
            <consortium name="The Broad Institute Genome Sequencing Center for Infectious Disease"/>
            <person name="Wu L."/>
            <person name="Ma J."/>
        </authorList>
    </citation>
    <scope>NUCLEOTIDE SEQUENCE [LARGE SCALE GENOMIC DNA]</scope>
    <source>
        <strain evidence="3">Q85</strain>
    </source>
</reference>
<comment type="caution">
    <text evidence="2">The sequence shown here is derived from an EMBL/GenBank/DDBJ whole genome shotgun (WGS) entry which is preliminary data.</text>
</comment>
<dbReference type="Pfam" id="PF18602">
    <property type="entry name" value="Rap1a"/>
    <property type="match status" value="1"/>
</dbReference>
<organism evidence="2 3">
    <name type="scientific">Sphingomonas floccifaciens</name>
    <dbReference type="NCBI Taxonomy" id="1844115"/>
    <lineage>
        <taxon>Bacteria</taxon>
        <taxon>Pseudomonadati</taxon>
        <taxon>Pseudomonadota</taxon>
        <taxon>Alphaproteobacteria</taxon>
        <taxon>Sphingomonadales</taxon>
        <taxon>Sphingomonadaceae</taxon>
        <taxon>Sphingomonas</taxon>
    </lineage>
</organism>
<name>A0ABW4NH95_9SPHN</name>
<evidence type="ECO:0000313" key="2">
    <source>
        <dbReference type="EMBL" id="MFD1789206.1"/>
    </source>
</evidence>
<accession>A0ABW4NH95</accession>
<feature type="domain" description="Rap1a immunity protein" evidence="1">
    <location>
        <begin position="12"/>
        <end position="97"/>
    </location>
</feature>
<evidence type="ECO:0000313" key="3">
    <source>
        <dbReference type="Proteomes" id="UP001597283"/>
    </source>
</evidence>